<organism evidence="1 2">
    <name type="scientific">Rathayibacter rathayi</name>
    <name type="common">Corynebacterium rathayi</name>
    <dbReference type="NCBI Taxonomy" id="33887"/>
    <lineage>
        <taxon>Bacteria</taxon>
        <taxon>Bacillati</taxon>
        <taxon>Actinomycetota</taxon>
        <taxon>Actinomycetes</taxon>
        <taxon>Micrococcales</taxon>
        <taxon>Microbacteriaceae</taxon>
        <taxon>Rathayibacter</taxon>
    </lineage>
</organism>
<proteinExistence type="predicted"/>
<sequence length="100" mass="11002">MPEREQRFIEECGVAELEQIVVVRCGEQGPAFVPEVERRDGQAHAAGEFLSVSEDGLPERGDAGVGVDEADLIDGAVVQQGERRARSACERFDPQFDRET</sequence>
<name>A0ABX5AIN0_RATRA</name>
<dbReference type="Proteomes" id="UP000239698">
    <property type="component" value="Unassembled WGS sequence"/>
</dbReference>
<dbReference type="EMBL" id="PSVT01000003">
    <property type="protein sequence ID" value="PPH79260.1"/>
    <property type="molecule type" value="Genomic_DNA"/>
</dbReference>
<gene>
    <name evidence="1" type="ORF">C5C40_02675</name>
</gene>
<evidence type="ECO:0000313" key="2">
    <source>
        <dbReference type="Proteomes" id="UP000239698"/>
    </source>
</evidence>
<accession>A0ABX5AIN0</accession>
<comment type="caution">
    <text evidence="1">The sequence shown here is derived from an EMBL/GenBank/DDBJ whole genome shotgun (WGS) entry which is preliminary data.</text>
</comment>
<protein>
    <submittedName>
        <fullName evidence="1">Uncharacterized protein</fullName>
    </submittedName>
</protein>
<evidence type="ECO:0000313" key="1">
    <source>
        <dbReference type="EMBL" id="PPH79260.1"/>
    </source>
</evidence>
<keyword evidence="2" id="KW-1185">Reference proteome</keyword>
<reference evidence="1 2" key="1">
    <citation type="submission" date="2018-02" db="EMBL/GenBank/DDBJ databases">
        <title>Bacteriophage NCPPB3778 and a type I-E CRISPR drive the evolution of the US Biological Select Agent, Rathayibacter toxicus.</title>
        <authorList>
            <person name="Davis E.W.II."/>
            <person name="Tabima J.F."/>
            <person name="Weisberg A.J."/>
            <person name="Lopes L.D."/>
            <person name="Wiseman M.S."/>
            <person name="Wiseman M.S."/>
            <person name="Pupko T."/>
            <person name="Belcher M.S."/>
            <person name="Sechler A.J."/>
            <person name="Tancos M.A."/>
            <person name="Schroeder B.K."/>
            <person name="Murray T.D."/>
            <person name="Luster D.G."/>
            <person name="Schneider W.L."/>
            <person name="Rogers E."/>
            <person name="Andreote F.D."/>
            <person name="Grunwald N.J."/>
            <person name="Putnam M.L."/>
            <person name="Chang J.H."/>
        </authorList>
    </citation>
    <scope>NUCLEOTIDE SEQUENCE [LARGE SCALE GENOMIC DNA]</scope>
    <source>
        <strain evidence="1 2">AY1D6</strain>
    </source>
</reference>